<comment type="caution">
    <text evidence="1">The sequence shown here is derived from an EMBL/GenBank/DDBJ whole genome shotgun (WGS) entry which is preliminary data.</text>
</comment>
<dbReference type="Proteomes" id="UP001060215">
    <property type="component" value="Chromosome 9"/>
</dbReference>
<reference evidence="1 2" key="1">
    <citation type="journal article" date="2022" name="Plant J.">
        <title>Chromosome-level genome of Camellia lanceoleosa provides a valuable resource for understanding genome evolution and self-incompatibility.</title>
        <authorList>
            <person name="Gong W."/>
            <person name="Xiao S."/>
            <person name="Wang L."/>
            <person name="Liao Z."/>
            <person name="Chang Y."/>
            <person name="Mo W."/>
            <person name="Hu G."/>
            <person name="Li W."/>
            <person name="Zhao G."/>
            <person name="Zhu H."/>
            <person name="Hu X."/>
            <person name="Ji K."/>
            <person name="Xiang X."/>
            <person name="Song Q."/>
            <person name="Yuan D."/>
            <person name="Jin S."/>
            <person name="Zhang L."/>
        </authorList>
    </citation>
    <scope>NUCLEOTIDE SEQUENCE [LARGE SCALE GENOMIC DNA]</scope>
    <source>
        <strain evidence="1">SQ_2022a</strain>
    </source>
</reference>
<evidence type="ECO:0000313" key="1">
    <source>
        <dbReference type="EMBL" id="KAI8003091.1"/>
    </source>
</evidence>
<evidence type="ECO:0000313" key="2">
    <source>
        <dbReference type="Proteomes" id="UP001060215"/>
    </source>
</evidence>
<organism evidence="1 2">
    <name type="scientific">Camellia lanceoleosa</name>
    <dbReference type="NCBI Taxonomy" id="1840588"/>
    <lineage>
        <taxon>Eukaryota</taxon>
        <taxon>Viridiplantae</taxon>
        <taxon>Streptophyta</taxon>
        <taxon>Embryophyta</taxon>
        <taxon>Tracheophyta</taxon>
        <taxon>Spermatophyta</taxon>
        <taxon>Magnoliopsida</taxon>
        <taxon>eudicotyledons</taxon>
        <taxon>Gunneridae</taxon>
        <taxon>Pentapetalae</taxon>
        <taxon>asterids</taxon>
        <taxon>Ericales</taxon>
        <taxon>Theaceae</taxon>
        <taxon>Camellia</taxon>
    </lineage>
</organism>
<sequence length="176" mass="19020">MYIWQYQKMRKYFVSLLMILAWTKLPDTTTANSWVGSKYQIECTMCSACDNPCNDPSPPPPSPPPPSPPPSTLSSNCPPPPSPPSSATVYSSPPPPSQPTYSYSPPPPPGGVIGGLYPPPSYGNFPGPPPPNPIVQYFPFYYHSPPAPALSSSVRLSGCSVVYYSIALFLSLLCFF</sequence>
<gene>
    <name evidence="1" type="ORF">LOK49_LG08G03281</name>
</gene>
<keyword evidence="2" id="KW-1185">Reference proteome</keyword>
<proteinExistence type="predicted"/>
<accession>A0ACC0GQ92</accession>
<name>A0ACC0GQ92_9ERIC</name>
<dbReference type="EMBL" id="CM045766">
    <property type="protein sequence ID" value="KAI8003091.1"/>
    <property type="molecule type" value="Genomic_DNA"/>
</dbReference>
<protein>
    <submittedName>
        <fullName evidence="1">Uncharacterized protein</fullName>
    </submittedName>
</protein>